<evidence type="ECO:0000256" key="1">
    <source>
        <dbReference type="ARBA" id="ARBA00023015"/>
    </source>
</evidence>
<dbReference type="PANTHER" id="PTHR46797">
    <property type="entry name" value="HTH-TYPE TRANSCRIPTIONAL REGULATOR"/>
    <property type="match status" value="1"/>
</dbReference>
<evidence type="ECO:0000256" key="4">
    <source>
        <dbReference type="SAM" id="MobiDB-lite"/>
    </source>
</evidence>
<dbReference type="SMART" id="SM00530">
    <property type="entry name" value="HTH_XRE"/>
    <property type="match status" value="1"/>
</dbReference>
<sequence>MPQPSPTRRTTPDPGADPGAGSGAGPGAGAGADQGADSGAAEVGRRVRALREERGISLSALARLAGVGKATLSGLENGTRNPTLETLYAVTAQLGVPLTAVLSGPAATPTVRGAAVSATLLEVFDDADATYELYRMRVAPGPGQLSPAHQPGVTEHVTVFAGVLRAGPVDAPLTAAAGGHLRWTSDVPHLYAAVGDEEVAASLLLRYPRR</sequence>
<gene>
    <name evidence="6" type="ORF">GA0070609_6152</name>
</gene>
<keyword evidence="2" id="KW-0238">DNA-binding</keyword>
<dbReference type="AlphaFoldDB" id="A0A1C5KBD8"/>
<dbReference type="InterPro" id="IPR014710">
    <property type="entry name" value="RmlC-like_jellyroll"/>
</dbReference>
<reference evidence="6 7" key="1">
    <citation type="submission" date="2016-06" db="EMBL/GenBank/DDBJ databases">
        <authorList>
            <person name="Kjaerup R.B."/>
            <person name="Dalgaard T.S."/>
            <person name="Juul-Madsen H.R."/>
        </authorList>
    </citation>
    <scope>NUCLEOTIDE SEQUENCE [LARGE SCALE GENOMIC DNA]</scope>
    <source>
        <strain evidence="6 7">DSM 43904</strain>
    </source>
</reference>
<dbReference type="RefSeq" id="WP_231928463.1">
    <property type="nucleotide sequence ID" value="NZ_LT607750.1"/>
</dbReference>
<dbReference type="InterPro" id="IPR010982">
    <property type="entry name" value="Lambda_DNA-bd_dom_sf"/>
</dbReference>
<evidence type="ECO:0000313" key="7">
    <source>
        <dbReference type="Proteomes" id="UP000198217"/>
    </source>
</evidence>
<protein>
    <submittedName>
        <fullName evidence="6">Helix-turn-helix</fullName>
    </submittedName>
</protein>
<keyword evidence="3" id="KW-0804">Transcription</keyword>
<organism evidence="6 7">
    <name type="scientific">Micromonospora echinaurantiaca</name>
    <dbReference type="NCBI Taxonomy" id="47857"/>
    <lineage>
        <taxon>Bacteria</taxon>
        <taxon>Bacillati</taxon>
        <taxon>Actinomycetota</taxon>
        <taxon>Actinomycetes</taxon>
        <taxon>Micromonosporales</taxon>
        <taxon>Micromonosporaceae</taxon>
        <taxon>Micromonospora</taxon>
    </lineage>
</organism>
<name>A0A1C5KBD8_9ACTN</name>
<dbReference type="EMBL" id="LT607750">
    <property type="protein sequence ID" value="SCG79931.1"/>
    <property type="molecule type" value="Genomic_DNA"/>
</dbReference>
<dbReference type="GO" id="GO:0003700">
    <property type="term" value="F:DNA-binding transcription factor activity"/>
    <property type="evidence" value="ECO:0007669"/>
    <property type="project" value="TreeGrafter"/>
</dbReference>
<dbReference type="CDD" id="cd00093">
    <property type="entry name" value="HTH_XRE"/>
    <property type="match status" value="1"/>
</dbReference>
<dbReference type="Pfam" id="PF01381">
    <property type="entry name" value="HTH_3"/>
    <property type="match status" value="1"/>
</dbReference>
<dbReference type="PANTHER" id="PTHR46797:SF23">
    <property type="entry name" value="HTH-TYPE TRANSCRIPTIONAL REGULATOR SUTR"/>
    <property type="match status" value="1"/>
</dbReference>
<dbReference type="InterPro" id="IPR011051">
    <property type="entry name" value="RmlC_Cupin_sf"/>
</dbReference>
<dbReference type="InterPro" id="IPR050807">
    <property type="entry name" value="TransReg_Diox_bact_type"/>
</dbReference>
<feature type="domain" description="HTH cro/C1-type" evidence="5">
    <location>
        <begin position="47"/>
        <end position="101"/>
    </location>
</feature>
<dbReference type="GO" id="GO:0005829">
    <property type="term" value="C:cytosol"/>
    <property type="evidence" value="ECO:0007669"/>
    <property type="project" value="TreeGrafter"/>
</dbReference>
<proteinExistence type="predicted"/>
<feature type="compositionally biased region" description="Gly residues" evidence="4">
    <location>
        <begin position="18"/>
        <end position="32"/>
    </location>
</feature>
<dbReference type="PROSITE" id="PS50943">
    <property type="entry name" value="HTH_CROC1"/>
    <property type="match status" value="1"/>
</dbReference>
<evidence type="ECO:0000256" key="3">
    <source>
        <dbReference type="ARBA" id="ARBA00023163"/>
    </source>
</evidence>
<keyword evidence="1" id="KW-0805">Transcription regulation</keyword>
<accession>A0A1C5KBD8</accession>
<dbReference type="Proteomes" id="UP000198217">
    <property type="component" value="Chromosome I"/>
</dbReference>
<dbReference type="Gene3D" id="2.60.120.10">
    <property type="entry name" value="Jelly Rolls"/>
    <property type="match status" value="1"/>
</dbReference>
<dbReference type="GO" id="GO:0003677">
    <property type="term" value="F:DNA binding"/>
    <property type="evidence" value="ECO:0007669"/>
    <property type="project" value="UniProtKB-KW"/>
</dbReference>
<dbReference type="SUPFAM" id="SSF47413">
    <property type="entry name" value="lambda repressor-like DNA-binding domains"/>
    <property type="match status" value="1"/>
</dbReference>
<evidence type="ECO:0000313" key="6">
    <source>
        <dbReference type="EMBL" id="SCG79931.1"/>
    </source>
</evidence>
<keyword evidence="7" id="KW-1185">Reference proteome</keyword>
<dbReference type="Gene3D" id="1.10.260.40">
    <property type="entry name" value="lambda repressor-like DNA-binding domains"/>
    <property type="match status" value="1"/>
</dbReference>
<evidence type="ECO:0000259" key="5">
    <source>
        <dbReference type="PROSITE" id="PS50943"/>
    </source>
</evidence>
<evidence type="ECO:0000256" key="2">
    <source>
        <dbReference type="ARBA" id="ARBA00023125"/>
    </source>
</evidence>
<dbReference type="SUPFAM" id="SSF51182">
    <property type="entry name" value="RmlC-like cupins"/>
    <property type="match status" value="1"/>
</dbReference>
<feature type="region of interest" description="Disordered" evidence="4">
    <location>
        <begin position="1"/>
        <end position="40"/>
    </location>
</feature>
<dbReference type="InterPro" id="IPR001387">
    <property type="entry name" value="Cro/C1-type_HTH"/>
</dbReference>